<feature type="chain" id="PRO_5025355368" description="endo-1,3(4)-beta-glucanase" evidence="6">
    <location>
        <begin position="20"/>
        <end position="316"/>
    </location>
</feature>
<keyword evidence="5" id="KW-0326">Glycosidase</keyword>
<feature type="domain" description="GH16" evidence="7">
    <location>
        <begin position="30"/>
        <end position="281"/>
    </location>
</feature>
<evidence type="ECO:0000256" key="3">
    <source>
        <dbReference type="ARBA" id="ARBA00012599"/>
    </source>
</evidence>
<organism evidence="8 9">
    <name type="scientific">Bimuria novae-zelandiae CBS 107.79</name>
    <dbReference type="NCBI Taxonomy" id="1447943"/>
    <lineage>
        <taxon>Eukaryota</taxon>
        <taxon>Fungi</taxon>
        <taxon>Dikarya</taxon>
        <taxon>Ascomycota</taxon>
        <taxon>Pezizomycotina</taxon>
        <taxon>Dothideomycetes</taxon>
        <taxon>Pleosporomycetidae</taxon>
        <taxon>Pleosporales</taxon>
        <taxon>Massarineae</taxon>
        <taxon>Didymosphaeriaceae</taxon>
        <taxon>Bimuria</taxon>
    </lineage>
</organism>
<comment type="similarity">
    <text evidence="2">Belongs to the glycosyl hydrolase 16 family.</text>
</comment>
<evidence type="ECO:0000256" key="1">
    <source>
        <dbReference type="ARBA" id="ARBA00000124"/>
    </source>
</evidence>
<evidence type="ECO:0000259" key="7">
    <source>
        <dbReference type="PROSITE" id="PS51762"/>
    </source>
</evidence>
<dbReference type="GO" id="GO:0052861">
    <property type="term" value="F:endo-1,3(4)-beta-glucanase activity"/>
    <property type="evidence" value="ECO:0007669"/>
    <property type="project" value="UniProtKB-EC"/>
</dbReference>
<dbReference type="EC" id="3.2.1.6" evidence="3"/>
<dbReference type="InterPro" id="IPR013320">
    <property type="entry name" value="ConA-like_dom_sf"/>
</dbReference>
<keyword evidence="6" id="KW-0732">Signal</keyword>
<keyword evidence="9" id="KW-1185">Reference proteome</keyword>
<dbReference type="GO" id="GO:0009251">
    <property type="term" value="P:glucan catabolic process"/>
    <property type="evidence" value="ECO:0007669"/>
    <property type="project" value="TreeGrafter"/>
</dbReference>
<dbReference type="InterPro" id="IPR050546">
    <property type="entry name" value="Glycosyl_Hydrlase_16"/>
</dbReference>
<dbReference type="AlphaFoldDB" id="A0A6A5VG42"/>
<evidence type="ECO:0000256" key="5">
    <source>
        <dbReference type="ARBA" id="ARBA00023295"/>
    </source>
</evidence>
<gene>
    <name evidence="8" type="ORF">BU23DRAFT_529386</name>
</gene>
<reference evidence="8" key="1">
    <citation type="journal article" date="2020" name="Stud. Mycol.">
        <title>101 Dothideomycetes genomes: a test case for predicting lifestyles and emergence of pathogens.</title>
        <authorList>
            <person name="Haridas S."/>
            <person name="Albert R."/>
            <person name="Binder M."/>
            <person name="Bloem J."/>
            <person name="Labutti K."/>
            <person name="Salamov A."/>
            <person name="Andreopoulos B."/>
            <person name="Baker S."/>
            <person name="Barry K."/>
            <person name="Bills G."/>
            <person name="Bluhm B."/>
            <person name="Cannon C."/>
            <person name="Castanera R."/>
            <person name="Culley D."/>
            <person name="Daum C."/>
            <person name="Ezra D."/>
            <person name="Gonzalez J."/>
            <person name="Henrissat B."/>
            <person name="Kuo A."/>
            <person name="Liang C."/>
            <person name="Lipzen A."/>
            <person name="Lutzoni F."/>
            <person name="Magnuson J."/>
            <person name="Mondo S."/>
            <person name="Nolan M."/>
            <person name="Ohm R."/>
            <person name="Pangilinan J."/>
            <person name="Park H.-J."/>
            <person name="Ramirez L."/>
            <person name="Alfaro M."/>
            <person name="Sun H."/>
            <person name="Tritt A."/>
            <person name="Yoshinaga Y."/>
            <person name="Zwiers L.-H."/>
            <person name="Turgeon B."/>
            <person name="Goodwin S."/>
            <person name="Spatafora J."/>
            <person name="Crous P."/>
            <person name="Grigoriev I."/>
        </authorList>
    </citation>
    <scope>NUCLEOTIDE SEQUENCE</scope>
    <source>
        <strain evidence="8">CBS 107.79</strain>
    </source>
</reference>
<protein>
    <recommendedName>
        <fullName evidence="3">endo-1,3(4)-beta-glucanase</fullName>
        <ecNumber evidence="3">3.2.1.6</ecNumber>
    </recommendedName>
</protein>
<keyword evidence="4" id="KW-0378">Hydrolase</keyword>
<accession>A0A6A5VG42</accession>
<dbReference type="Proteomes" id="UP000800036">
    <property type="component" value="Unassembled WGS sequence"/>
</dbReference>
<evidence type="ECO:0000313" key="9">
    <source>
        <dbReference type="Proteomes" id="UP000800036"/>
    </source>
</evidence>
<evidence type="ECO:0000313" key="8">
    <source>
        <dbReference type="EMBL" id="KAF1976131.1"/>
    </source>
</evidence>
<evidence type="ECO:0000256" key="6">
    <source>
        <dbReference type="SAM" id="SignalP"/>
    </source>
</evidence>
<dbReference type="PROSITE" id="PS51762">
    <property type="entry name" value="GH16_2"/>
    <property type="match status" value="1"/>
</dbReference>
<dbReference type="PANTHER" id="PTHR10963:SF24">
    <property type="entry name" value="GLYCOSIDASE C21B10.07-RELATED"/>
    <property type="match status" value="1"/>
</dbReference>
<dbReference type="EMBL" id="ML976668">
    <property type="protein sequence ID" value="KAF1976131.1"/>
    <property type="molecule type" value="Genomic_DNA"/>
</dbReference>
<dbReference type="PANTHER" id="PTHR10963">
    <property type="entry name" value="GLYCOSYL HYDROLASE-RELATED"/>
    <property type="match status" value="1"/>
</dbReference>
<dbReference type="InterPro" id="IPR000757">
    <property type="entry name" value="Beta-glucanase-like"/>
</dbReference>
<dbReference type="SUPFAM" id="SSF49899">
    <property type="entry name" value="Concanavalin A-like lectins/glucanases"/>
    <property type="match status" value="1"/>
</dbReference>
<dbReference type="Pfam" id="PF26113">
    <property type="entry name" value="GH16_XgeA"/>
    <property type="match status" value="1"/>
</dbReference>
<evidence type="ECO:0000256" key="2">
    <source>
        <dbReference type="ARBA" id="ARBA00006865"/>
    </source>
</evidence>
<sequence>MSFQALLFIALMGAQAVTAAYTLQDHCIGASFQNCFNFYSGDDPTHGFVKYVNQTDALSQGLYNVTGNNVFLNVDSKNRTPNGRPSLRLESKKLYNKGLFILDVLHMPSSTCGSWPAFWTYGTQNTWPTDGEIDIIEGIHDGTRNSMSLHTSSGCSITGTGSKGTVKTKNCYINAAGQISNVGCAIDDPSASSLGTPLNKAWGGIYAMQWTSSGIKMWFWPRDAIPYNLFGNSPEPNTWGTPTASFTGSGCDFNKHFVNHRIVFDTTFCGDSGNAVWASNPTCSKKAATCNDYVANNPSAFGDSYWRINYLKVFKE</sequence>
<evidence type="ECO:0000256" key="4">
    <source>
        <dbReference type="ARBA" id="ARBA00022801"/>
    </source>
</evidence>
<dbReference type="CDD" id="cd02181">
    <property type="entry name" value="GH16_fungal_Lam16A_glucanase"/>
    <property type="match status" value="1"/>
</dbReference>
<dbReference type="FunFam" id="2.60.120.200:FF:000114">
    <property type="entry name" value="Probable endo-1,3(4)-beta-glucanase NFIA_089530"/>
    <property type="match status" value="1"/>
</dbReference>
<feature type="signal peptide" evidence="6">
    <location>
        <begin position="1"/>
        <end position="19"/>
    </location>
</feature>
<dbReference type="Gene3D" id="2.60.120.200">
    <property type="match status" value="1"/>
</dbReference>
<dbReference type="OrthoDB" id="192832at2759"/>
<proteinExistence type="inferred from homology"/>
<name>A0A6A5VG42_9PLEO</name>
<comment type="catalytic activity">
    <reaction evidence="1">
        <text>Endohydrolysis of (1-&gt;3)- or (1-&gt;4)-linkages in beta-D-glucans when the glucose residue whose reducing group is involved in the linkage to be hydrolyzed is itself substituted at C-3.</text>
        <dbReference type="EC" id="3.2.1.6"/>
    </reaction>
</comment>